<dbReference type="NCBIfam" id="NF041644">
    <property type="entry name" value="CBO0543_fam"/>
    <property type="match status" value="1"/>
</dbReference>
<dbReference type="InterPro" id="IPR048147">
    <property type="entry name" value="CBO0543-like"/>
</dbReference>
<keyword evidence="3" id="KW-1185">Reference proteome</keyword>
<dbReference type="EMBL" id="QLUW01000002">
    <property type="protein sequence ID" value="RAP75890.1"/>
    <property type="molecule type" value="Genomic_DNA"/>
</dbReference>
<evidence type="ECO:0000313" key="2">
    <source>
        <dbReference type="EMBL" id="RAP75890.1"/>
    </source>
</evidence>
<dbReference type="AlphaFoldDB" id="A0A328TZT9"/>
<feature type="transmembrane region" description="Helical" evidence="1">
    <location>
        <begin position="121"/>
        <end position="138"/>
    </location>
</feature>
<dbReference type="Proteomes" id="UP000249260">
    <property type="component" value="Unassembled WGS sequence"/>
</dbReference>
<feature type="transmembrane region" description="Helical" evidence="1">
    <location>
        <begin position="144"/>
        <end position="163"/>
    </location>
</feature>
<keyword evidence="1" id="KW-1133">Transmembrane helix</keyword>
<organism evidence="2 3">
    <name type="scientific">Paenibacillus montanisoli</name>
    <dbReference type="NCBI Taxonomy" id="2081970"/>
    <lineage>
        <taxon>Bacteria</taxon>
        <taxon>Bacillati</taxon>
        <taxon>Bacillota</taxon>
        <taxon>Bacilli</taxon>
        <taxon>Bacillales</taxon>
        <taxon>Paenibacillaceae</taxon>
        <taxon>Paenibacillus</taxon>
    </lineage>
</organism>
<feature type="transmembrane region" description="Helical" evidence="1">
    <location>
        <begin position="65"/>
        <end position="84"/>
    </location>
</feature>
<evidence type="ECO:0000256" key="1">
    <source>
        <dbReference type="SAM" id="Phobius"/>
    </source>
</evidence>
<feature type="transmembrane region" description="Helical" evidence="1">
    <location>
        <begin position="25"/>
        <end position="44"/>
    </location>
</feature>
<accession>A0A328TZT9</accession>
<reference evidence="2 3" key="1">
    <citation type="submission" date="2018-06" db="EMBL/GenBank/DDBJ databases">
        <title>Paenibacillus montanisoli sp. nov., isolated from mountain area soil.</title>
        <authorList>
            <person name="Wu M."/>
        </authorList>
    </citation>
    <scope>NUCLEOTIDE SEQUENCE [LARGE SCALE GENOMIC DNA]</scope>
    <source>
        <strain evidence="2 3">RA17</strain>
    </source>
</reference>
<dbReference type="OrthoDB" id="2628935at2"/>
<evidence type="ECO:0000313" key="3">
    <source>
        <dbReference type="Proteomes" id="UP000249260"/>
    </source>
</evidence>
<protein>
    <submittedName>
        <fullName evidence="2">Uncharacterized protein</fullName>
    </submittedName>
</protein>
<keyword evidence="1" id="KW-0472">Membrane</keyword>
<gene>
    <name evidence="2" type="ORF">DL346_10690</name>
</gene>
<dbReference type="RefSeq" id="WP_112882115.1">
    <property type="nucleotide sequence ID" value="NZ_QLUW01000002.1"/>
</dbReference>
<feature type="transmembrane region" description="Helical" evidence="1">
    <location>
        <begin position="90"/>
        <end position="109"/>
    </location>
</feature>
<keyword evidence="1" id="KW-0812">Transmembrane</keyword>
<comment type="caution">
    <text evidence="2">The sequence shown here is derived from an EMBL/GenBank/DDBJ whole genome shotgun (WGS) entry which is preliminary data.</text>
</comment>
<sequence length="173" mass="20799">MHILIIVLFIAACWKWGDWRNWQSYHTTMLYIVMANLLYLFLTANNFLWRYEPESYFYHYAITEALYGFIVLPATVLMFLPHIPSKPLKIIGFFLMWIANYFVMECVLLTSKRMIHDNGWNLYWSLMFDVIMFPMLILHHKKPLLCYLISAVIATLLLWKFDVPIHLPIEKRD</sequence>
<proteinExistence type="predicted"/>
<name>A0A328TZT9_9BACL</name>